<feature type="active site" evidence="5">
    <location>
        <position position="69"/>
    </location>
</feature>
<evidence type="ECO:0000256" key="1">
    <source>
        <dbReference type="ARBA" id="ARBA00022670"/>
    </source>
</evidence>
<dbReference type="EMBL" id="FOBL01000020">
    <property type="protein sequence ID" value="SEM02107.1"/>
    <property type="molecule type" value="Genomic_DNA"/>
</dbReference>
<feature type="active site" evidence="5">
    <location>
        <position position="363"/>
    </location>
</feature>
<reference evidence="6 9" key="2">
    <citation type="submission" date="2019-07" db="EMBL/GenBank/DDBJ databases">
        <title>Whole genome shotgun sequence of Alkalibacterium putridalgicola NBRC 103243.</title>
        <authorList>
            <person name="Hosoyama A."/>
            <person name="Uohara A."/>
            <person name="Ohji S."/>
            <person name="Ichikawa N."/>
        </authorList>
    </citation>
    <scope>NUCLEOTIDE SEQUENCE [LARGE SCALE GENOMIC DNA]</scope>
    <source>
        <strain evidence="6 9">NBRC 103243</strain>
    </source>
</reference>
<dbReference type="GO" id="GO:0009636">
    <property type="term" value="P:response to toxic substance"/>
    <property type="evidence" value="ECO:0007669"/>
    <property type="project" value="TreeGrafter"/>
</dbReference>
<dbReference type="InterPro" id="IPR038765">
    <property type="entry name" value="Papain-like_cys_pep_sf"/>
</dbReference>
<dbReference type="GO" id="GO:0070005">
    <property type="term" value="F:cysteine-type aminopeptidase activity"/>
    <property type="evidence" value="ECO:0007669"/>
    <property type="project" value="InterPro"/>
</dbReference>
<name>A0A1H7V041_9LACT</name>
<feature type="active site" evidence="5">
    <location>
        <position position="385"/>
    </location>
</feature>
<keyword evidence="9" id="KW-1185">Reference proteome</keyword>
<evidence type="ECO:0000256" key="4">
    <source>
        <dbReference type="PIRNR" id="PIRNR005700"/>
    </source>
</evidence>
<proteinExistence type="inferred from homology"/>
<keyword evidence="2 4" id="KW-0378">Hydrolase</keyword>
<gene>
    <name evidence="6" type="primary">pepC</name>
    <name evidence="6" type="ORF">APU01nite_16140</name>
    <name evidence="7" type="ORF">SAMN04488100_12054</name>
</gene>
<dbReference type="PIRSF" id="PIRSF005700">
    <property type="entry name" value="PepC"/>
    <property type="match status" value="1"/>
</dbReference>
<keyword evidence="3 4" id="KW-0788">Thiol protease</keyword>
<dbReference type="Proteomes" id="UP000321425">
    <property type="component" value="Unassembled WGS sequence"/>
</dbReference>
<dbReference type="GO" id="GO:0043418">
    <property type="term" value="P:homocysteine catabolic process"/>
    <property type="evidence" value="ECO:0007669"/>
    <property type="project" value="TreeGrafter"/>
</dbReference>
<dbReference type="Proteomes" id="UP000198548">
    <property type="component" value="Unassembled WGS sequence"/>
</dbReference>
<keyword evidence="4 6" id="KW-0031">Aminopeptidase</keyword>
<organism evidence="7 8">
    <name type="scientific">Alkalibacterium putridalgicola</name>
    <dbReference type="NCBI Taxonomy" id="426703"/>
    <lineage>
        <taxon>Bacteria</taxon>
        <taxon>Bacillati</taxon>
        <taxon>Bacillota</taxon>
        <taxon>Bacilli</taxon>
        <taxon>Lactobacillales</taxon>
        <taxon>Carnobacteriaceae</taxon>
        <taxon>Alkalibacterium</taxon>
    </lineage>
</organism>
<evidence type="ECO:0000256" key="5">
    <source>
        <dbReference type="PIRSR" id="PIRSR005700-1"/>
    </source>
</evidence>
<evidence type="ECO:0000313" key="8">
    <source>
        <dbReference type="Proteomes" id="UP000198548"/>
    </source>
</evidence>
<dbReference type="GO" id="GO:0005737">
    <property type="term" value="C:cytoplasm"/>
    <property type="evidence" value="ECO:0007669"/>
    <property type="project" value="TreeGrafter"/>
</dbReference>
<comment type="similarity">
    <text evidence="4">Belongs to the peptidase C1 family.</text>
</comment>
<dbReference type="PANTHER" id="PTHR10363">
    <property type="entry name" value="BLEOMYCIN HYDROLASE"/>
    <property type="match status" value="1"/>
</dbReference>
<sequence>MMKITKESLANYKDRYNGNATNKVVQNAIAKVGINKSSVDNNMTRRHNFVFSHETEKGDITNQKSSGRCWMFAALNTARVDTMEKLNVKTFEFSQNYTLFWDKLEKSNYFLDSIIETVDEPLNSRLVQHLLQDPVQDGGQWDMFSGILEKYGAVPKSAMPETYHSSNTRELNQLLTAKLRDFAAKIRENHKSGKTKDELVELKEDYLYFVYALLVKTLGEVPESFTYEYRDKDEEFHRIHEITPREFFEKYVAWDLEERISLINAPTDDKPFGKAYTVKYLGTIKEAQPIRYVNAPIDALKKAAVQSIKDGEPVWFGCDVGKMLDREAGIMDDKAYDYEATLGESVELTKGQRLDYGESLLTHAMVFVGVDLDDEGNPIKWKVENSWGDKSGDKGVYSMTDKWFDEYNYQVAVKRKYIDEKWLKALDEPVVELEPWDPMGALAMVK</sequence>
<evidence type="ECO:0000256" key="2">
    <source>
        <dbReference type="ARBA" id="ARBA00022801"/>
    </source>
</evidence>
<dbReference type="AlphaFoldDB" id="A0A1H7V041"/>
<dbReference type="PROSITE" id="PS00139">
    <property type="entry name" value="THIOL_PROTEASE_CYS"/>
    <property type="match status" value="1"/>
</dbReference>
<dbReference type="Gene3D" id="3.90.70.10">
    <property type="entry name" value="Cysteine proteinases"/>
    <property type="match status" value="1"/>
</dbReference>
<dbReference type="InterPro" id="IPR004134">
    <property type="entry name" value="Peptidase_C1B"/>
</dbReference>
<reference evidence="7 8" key="1">
    <citation type="submission" date="2016-10" db="EMBL/GenBank/DDBJ databases">
        <authorList>
            <person name="de Groot N.N."/>
        </authorList>
    </citation>
    <scope>NUCLEOTIDE SEQUENCE [LARGE SCALE GENOMIC DNA]</scope>
    <source>
        <strain evidence="7 8">DSM 19182</strain>
    </source>
</reference>
<evidence type="ECO:0000256" key="3">
    <source>
        <dbReference type="ARBA" id="ARBA00022807"/>
    </source>
</evidence>
<dbReference type="PANTHER" id="PTHR10363:SF2">
    <property type="entry name" value="BLEOMYCIN HYDROLASE"/>
    <property type="match status" value="1"/>
</dbReference>
<dbReference type="InterPro" id="IPR000169">
    <property type="entry name" value="Pept_cys_AS"/>
</dbReference>
<evidence type="ECO:0000313" key="6">
    <source>
        <dbReference type="EMBL" id="GEK89575.1"/>
    </source>
</evidence>
<dbReference type="Pfam" id="PF03051">
    <property type="entry name" value="Peptidase_C1_2"/>
    <property type="match status" value="1"/>
</dbReference>
<accession>A0A1H7V041</accession>
<dbReference type="CDD" id="cd00585">
    <property type="entry name" value="Peptidase_C1B"/>
    <property type="match status" value="1"/>
</dbReference>
<evidence type="ECO:0000313" key="7">
    <source>
        <dbReference type="EMBL" id="SEM02107.1"/>
    </source>
</evidence>
<dbReference type="SUPFAM" id="SSF54001">
    <property type="entry name" value="Cysteine proteinases"/>
    <property type="match status" value="1"/>
</dbReference>
<evidence type="ECO:0000313" key="9">
    <source>
        <dbReference type="Proteomes" id="UP000321425"/>
    </source>
</evidence>
<dbReference type="GO" id="GO:0006508">
    <property type="term" value="P:proteolysis"/>
    <property type="evidence" value="ECO:0007669"/>
    <property type="project" value="UniProtKB-KW"/>
</dbReference>
<dbReference type="EMBL" id="BJUX01000017">
    <property type="protein sequence ID" value="GEK89575.1"/>
    <property type="molecule type" value="Genomic_DNA"/>
</dbReference>
<dbReference type="STRING" id="426703.SAMN04488100_12054"/>
<protein>
    <recommendedName>
        <fullName evidence="4">Aminopeptidase</fullName>
    </recommendedName>
</protein>
<keyword evidence="1 4" id="KW-0645">Protease</keyword>